<dbReference type="InterPro" id="IPR013520">
    <property type="entry name" value="Ribonucl_H"/>
</dbReference>
<dbReference type="SUPFAM" id="SSF53098">
    <property type="entry name" value="Ribonuclease H-like"/>
    <property type="match status" value="1"/>
</dbReference>
<comment type="caution">
    <text evidence="5">The sequence shown here is derived from an EMBL/GenBank/DDBJ whole genome shotgun (WGS) entry which is preliminary data.</text>
</comment>
<dbReference type="SMART" id="SM00479">
    <property type="entry name" value="EXOIII"/>
    <property type="match status" value="1"/>
</dbReference>
<dbReference type="GO" id="GO:0004527">
    <property type="term" value="F:exonuclease activity"/>
    <property type="evidence" value="ECO:0007669"/>
    <property type="project" value="UniProtKB-KW"/>
</dbReference>
<reference evidence="6" key="2">
    <citation type="submission" date="2023-07" db="EMBL/GenBank/DDBJ databases">
        <title>Marinomonas vulgaris A79, complete genome.</title>
        <authorList>
            <person name="Ying J.-J."/>
        </authorList>
    </citation>
    <scope>NUCLEOTIDE SEQUENCE [LARGE SCALE GENOMIC DNA]</scope>
    <source>
        <strain evidence="6">A79</strain>
    </source>
</reference>
<dbReference type="InterPro" id="IPR036397">
    <property type="entry name" value="RNaseH_sf"/>
</dbReference>
<organism evidence="5 6">
    <name type="scientific">Marinomonas vulgaris</name>
    <dbReference type="NCBI Taxonomy" id="2823372"/>
    <lineage>
        <taxon>Bacteria</taxon>
        <taxon>Pseudomonadati</taxon>
        <taxon>Pseudomonadota</taxon>
        <taxon>Gammaproteobacteria</taxon>
        <taxon>Oceanospirillales</taxon>
        <taxon>Oceanospirillaceae</taxon>
        <taxon>Marinomonas</taxon>
    </lineage>
</organism>
<sequence>MAFALLQSLSQWYKAREAAKRRWSQFDYLVLDMETSGLDGKQDQIVSVGWVCIHRGEIQLDSARHIVLEKVAVGDSVGIHMITEADVLSQGKRQLSVLRYLRHLLRQRILVVHHAPMELGFLKPAWQTEGLKAFSVSWLDTLAIERGRAQRSQQPIQEGGFRLAASRARYGLPEYQGHDALTDALATAELLLAQAAHLGKDCRLIDLQQLGGGRARFTSPDRARS</sequence>
<evidence type="ECO:0000256" key="3">
    <source>
        <dbReference type="ARBA" id="ARBA00022839"/>
    </source>
</evidence>
<dbReference type="InterPro" id="IPR012337">
    <property type="entry name" value="RNaseH-like_sf"/>
</dbReference>
<reference evidence="5 6" key="1">
    <citation type="submission" date="2021-04" db="EMBL/GenBank/DDBJ databases">
        <authorList>
            <person name="Sun C."/>
        </authorList>
    </citation>
    <scope>NUCLEOTIDE SEQUENCE [LARGE SCALE GENOMIC DNA]</scope>
    <source>
        <strain evidence="5 6">A79</strain>
    </source>
</reference>
<proteinExistence type="predicted"/>
<dbReference type="RefSeq" id="WP_211535064.1">
    <property type="nucleotide sequence ID" value="NZ_JAGSSV010000001.1"/>
</dbReference>
<dbReference type="Proteomes" id="UP000679722">
    <property type="component" value="Unassembled WGS sequence"/>
</dbReference>
<gene>
    <name evidence="5" type="ORF">J9B83_02120</name>
</gene>
<dbReference type="Gene3D" id="3.30.420.10">
    <property type="entry name" value="Ribonuclease H-like superfamily/Ribonuclease H"/>
    <property type="match status" value="1"/>
</dbReference>
<keyword evidence="3 5" id="KW-0269">Exonuclease</keyword>
<feature type="domain" description="Exonuclease" evidence="4">
    <location>
        <begin position="27"/>
        <end position="200"/>
    </location>
</feature>
<dbReference type="CDD" id="cd06127">
    <property type="entry name" value="DEDDh"/>
    <property type="match status" value="1"/>
</dbReference>
<dbReference type="Pfam" id="PF00929">
    <property type="entry name" value="RNase_T"/>
    <property type="match status" value="1"/>
</dbReference>
<dbReference type="PANTHER" id="PTHR30231">
    <property type="entry name" value="DNA POLYMERASE III SUBUNIT EPSILON"/>
    <property type="match status" value="1"/>
</dbReference>
<keyword evidence="1" id="KW-0540">Nuclease</keyword>
<dbReference type="PANTHER" id="PTHR30231:SF4">
    <property type="entry name" value="PROTEIN NEN2"/>
    <property type="match status" value="1"/>
</dbReference>
<evidence type="ECO:0000313" key="6">
    <source>
        <dbReference type="Proteomes" id="UP000679722"/>
    </source>
</evidence>
<name>A0ABS5H7N8_9GAMM</name>
<evidence type="ECO:0000313" key="5">
    <source>
        <dbReference type="EMBL" id="MBR7887721.1"/>
    </source>
</evidence>
<protein>
    <submittedName>
        <fullName evidence="5">3'-5' exonuclease</fullName>
    </submittedName>
</protein>
<dbReference type="EMBL" id="JAGSSV010000001">
    <property type="protein sequence ID" value="MBR7887721.1"/>
    <property type="molecule type" value="Genomic_DNA"/>
</dbReference>
<evidence type="ECO:0000259" key="4">
    <source>
        <dbReference type="SMART" id="SM00479"/>
    </source>
</evidence>
<evidence type="ECO:0000256" key="2">
    <source>
        <dbReference type="ARBA" id="ARBA00022801"/>
    </source>
</evidence>
<keyword evidence="6" id="KW-1185">Reference proteome</keyword>
<keyword evidence="2" id="KW-0378">Hydrolase</keyword>
<accession>A0ABS5H7N8</accession>
<evidence type="ECO:0000256" key="1">
    <source>
        <dbReference type="ARBA" id="ARBA00022722"/>
    </source>
</evidence>